<comment type="caution">
    <text evidence="5">The sequence shown here is derived from an EMBL/GenBank/DDBJ whole genome shotgun (WGS) entry which is preliminary data.</text>
</comment>
<organism evidence="5 6">
    <name type="scientific">Triparma columacea</name>
    <dbReference type="NCBI Taxonomy" id="722753"/>
    <lineage>
        <taxon>Eukaryota</taxon>
        <taxon>Sar</taxon>
        <taxon>Stramenopiles</taxon>
        <taxon>Ochrophyta</taxon>
        <taxon>Bolidophyceae</taxon>
        <taxon>Parmales</taxon>
        <taxon>Triparmaceae</taxon>
        <taxon>Triparma</taxon>
    </lineage>
</organism>
<reference evidence="6" key="1">
    <citation type="journal article" date="2023" name="Commun. Biol.">
        <title>Genome analysis of Parmales, the sister group of diatoms, reveals the evolutionary specialization of diatoms from phago-mixotrophs to photoautotrophs.</title>
        <authorList>
            <person name="Ban H."/>
            <person name="Sato S."/>
            <person name="Yoshikawa S."/>
            <person name="Yamada K."/>
            <person name="Nakamura Y."/>
            <person name="Ichinomiya M."/>
            <person name="Sato N."/>
            <person name="Blanc-Mathieu R."/>
            <person name="Endo H."/>
            <person name="Kuwata A."/>
            <person name="Ogata H."/>
        </authorList>
    </citation>
    <scope>NUCLEOTIDE SEQUENCE [LARGE SCALE GENOMIC DNA]</scope>
</reference>
<dbReference type="Gene3D" id="2.120.10.80">
    <property type="entry name" value="Kelch-type beta propeller"/>
    <property type="match status" value="2"/>
</dbReference>
<name>A0A9W7FTQ4_9STRA</name>
<gene>
    <name evidence="5" type="ORF">TrCOL_g992</name>
</gene>
<dbReference type="Proteomes" id="UP001165065">
    <property type="component" value="Unassembled WGS sequence"/>
</dbReference>
<dbReference type="SUPFAM" id="SSF117281">
    <property type="entry name" value="Kelch motif"/>
    <property type="match status" value="1"/>
</dbReference>
<feature type="coiled-coil region" evidence="3">
    <location>
        <begin position="799"/>
        <end position="837"/>
    </location>
</feature>
<keyword evidence="2" id="KW-0677">Repeat</keyword>
<dbReference type="Gene3D" id="2.30.30.140">
    <property type="match status" value="1"/>
</dbReference>
<protein>
    <submittedName>
        <fullName evidence="5">Uncharacterized protein</fullName>
    </submittedName>
</protein>
<evidence type="ECO:0000313" key="6">
    <source>
        <dbReference type="Proteomes" id="UP001165065"/>
    </source>
</evidence>
<keyword evidence="6" id="KW-1185">Reference proteome</keyword>
<evidence type="ECO:0000256" key="3">
    <source>
        <dbReference type="SAM" id="Coils"/>
    </source>
</evidence>
<sequence>MDDFVASPINVKELRKQALDGRYLSTLMDVLDDTAIYSHPEYKFKPSYDDPRFSLIRKSPHEEMKAGTMSSPSDVDRPRTSESARSRGSRGSSRSPSKVDRRDLPPSEFLSTFEDRLVPYSESLDPIHGSLDYTKYVGDKIREQVGEGVREWAKYANGEGGEEEKPFSRCVVCTLPFGTCQHTREWLGTAGSRFRSSSGGLVNDWGDPVGGPEILDLEDVLRVGSEGLNEELKRGVRTQAFPLTNISSMHWTKVICRDADEIEGRKMDLSSPPCMLGSTGVMIPNPVGQPHLVVHGGVRYGGGGVFKAYETALVGASKRAVYEGRTFVYNMVEMTWHDIPKGGEQDPPGRYGHCAVALPDRTMWTFGGRQRAGVFGDDVHVWNFDKASWRKVEYDRNIVRVPAPRCGAQAAYVPGEGKAGSVVMFGGRDGTRNFGDLWIYDVATTDWAEPVCMGVPPCPRHGHSVLALDEGRIMVLGGCGVSPMAETGTPENMDELDDKMQAAAARVEECYRMERAEAEVAGAVLETEADYRGWRELARLSAQAAAAVAKREKDTADAESDLDAIMKERSAAVHWAKMNSRHGTASLGGVHDGKYMDVTLLDVQAKVWTEPTAPPCTGRLPPARMEHAAVAMAGKVIVIGGRSPTGGTVAMSDGDVHVLDVESWRWSAPAVEDTRASMLPTLDAAGAAVRRAKAVLEDEKAAAMSRGVPGGRSVEAAEAEAVEKVCKWRLGRLQETCRNVKEQPPPRYGHAAVPLGQRIYFVGGCEEDRAVGSGKEMVVLDLEQPDERERRLREEFHARLERERRIQEFKEEQERKQREYEERVQREKDEKRRLEEVKRMEFEDMLSRLPPKTFAPAPRLKFANKNTIWLRWDPVLVNSRNERIRKGEVTYILYSRGGYQHLEKGVRVVVKSVKEEAGGGRGGGGGRSRGRRGGGGGTGEDGSSLGDGSSVDTSTFEGGSLTTETTLATGSAGGGRVEGMWYPGVVAGVHLKGTFDVKYDGGGKEKRVARGRIRLEKEPVWEVVYRGAECGYAVEASVPDVVLEREEGIQVEMEFVLQTLGTEYPVEEPSLHGEQMTHSTVNRDREVRDFMEMMKEGEGGKEMTDQESRAKKKIMEAIEIDGGVIQSWYKGKTVEGTGTGTHFV</sequence>
<dbReference type="OrthoDB" id="188089at2759"/>
<proteinExistence type="predicted"/>
<feature type="compositionally biased region" description="Gly residues" evidence="4">
    <location>
        <begin position="919"/>
        <end position="940"/>
    </location>
</feature>
<dbReference type="Pfam" id="PF24681">
    <property type="entry name" value="Kelch_KLHDC2_KLHL20_DRC7"/>
    <property type="match status" value="1"/>
</dbReference>
<evidence type="ECO:0000256" key="2">
    <source>
        <dbReference type="ARBA" id="ARBA00022737"/>
    </source>
</evidence>
<dbReference type="InterPro" id="IPR011043">
    <property type="entry name" value="Gal_Oxase/kelch_b-propeller"/>
</dbReference>
<evidence type="ECO:0000256" key="1">
    <source>
        <dbReference type="ARBA" id="ARBA00022441"/>
    </source>
</evidence>
<feature type="region of interest" description="Disordered" evidence="4">
    <location>
        <begin position="916"/>
        <end position="973"/>
    </location>
</feature>
<feature type="region of interest" description="Disordered" evidence="4">
    <location>
        <begin position="61"/>
        <end position="106"/>
    </location>
</feature>
<dbReference type="EMBL" id="BRYA01000498">
    <property type="protein sequence ID" value="GMI19640.1"/>
    <property type="molecule type" value="Genomic_DNA"/>
</dbReference>
<dbReference type="PANTHER" id="PTHR46093">
    <property type="entry name" value="ACYL-COA-BINDING DOMAIN-CONTAINING PROTEIN 5"/>
    <property type="match status" value="1"/>
</dbReference>
<dbReference type="SUPFAM" id="SSF50965">
    <property type="entry name" value="Galactose oxidase, central domain"/>
    <property type="match status" value="1"/>
</dbReference>
<feature type="compositionally biased region" description="Polar residues" evidence="4">
    <location>
        <begin position="951"/>
        <end position="969"/>
    </location>
</feature>
<evidence type="ECO:0000256" key="4">
    <source>
        <dbReference type="SAM" id="MobiDB-lite"/>
    </source>
</evidence>
<feature type="compositionally biased region" description="Basic and acidic residues" evidence="4">
    <location>
        <begin position="74"/>
        <end position="85"/>
    </location>
</feature>
<keyword evidence="3" id="KW-0175">Coiled coil</keyword>
<feature type="compositionally biased region" description="Low complexity" evidence="4">
    <location>
        <begin position="941"/>
        <end position="950"/>
    </location>
</feature>
<evidence type="ECO:0000313" key="5">
    <source>
        <dbReference type="EMBL" id="GMI19640.1"/>
    </source>
</evidence>
<accession>A0A9W7FTQ4</accession>
<keyword evidence="1" id="KW-0880">Kelch repeat</keyword>
<dbReference type="PANTHER" id="PTHR46093:SF3">
    <property type="entry name" value="ACYL-COA-BINDING DOMAIN-CONTAINING PROTEIN 4"/>
    <property type="match status" value="1"/>
</dbReference>
<dbReference type="AlphaFoldDB" id="A0A9W7FTQ4"/>
<dbReference type="CDD" id="cd04508">
    <property type="entry name" value="Tudor_SF"/>
    <property type="match status" value="1"/>
</dbReference>
<dbReference type="InterPro" id="IPR015915">
    <property type="entry name" value="Kelch-typ_b-propeller"/>
</dbReference>